<evidence type="ECO:0000313" key="1">
    <source>
        <dbReference type="EMBL" id="ABI42392.1"/>
    </source>
</evidence>
<dbReference type="EMBL" id="CP000444">
    <property type="protein sequence ID" value="ABI42392.1"/>
    <property type="molecule type" value="Genomic_DNA"/>
</dbReference>
<protein>
    <submittedName>
        <fullName evidence="1">Uncharacterized protein</fullName>
    </submittedName>
</protein>
<accession>Q0HWW3</accession>
<reference evidence="1" key="1">
    <citation type="submission" date="2006-08" db="EMBL/GenBank/DDBJ databases">
        <title>Complete sequence of Chromosome1 of Shewanella sp. MR-7.</title>
        <authorList>
            <consortium name="US DOE Joint Genome Institute"/>
            <person name="Copeland A."/>
            <person name="Lucas S."/>
            <person name="Lapidus A."/>
            <person name="Barry K."/>
            <person name="Detter J.C."/>
            <person name="Glavina del Rio T."/>
            <person name="Hammon N."/>
            <person name="Israni S."/>
            <person name="Dalin E."/>
            <person name="Tice H."/>
            <person name="Pitluck S."/>
            <person name="Kiss H."/>
            <person name="Brettin T."/>
            <person name="Bruce D."/>
            <person name="Han C."/>
            <person name="Tapia R."/>
            <person name="Gilna P."/>
            <person name="Schmutz J."/>
            <person name="Larimer F."/>
            <person name="Land M."/>
            <person name="Hauser L."/>
            <person name="Kyrpides N."/>
            <person name="Mikhailova N."/>
            <person name="Nealson K."/>
            <person name="Konstantinidis K."/>
            <person name="Klappenbach J."/>
            <person name="Tiedje J."/>
            <person name="Richardson P."/>
        </authorList>
    </citation>
    <scope>NUCLEOTIDE SEQUENCE</scope>
    <source>
        <strain evidence="1">MR-7</strain>
    </source>
</reference>
<gene>
    <name evidence="1" type="ordered locus">Shewmr7_1393</name>
</gene>
<sequence>MRNLKKLEDFIAFENEQRLWDETFFGVPLWYYVRARCFSDRKYPSPKYNKPSILGVVISFLYAIKLFFSRDINVYFIFNRREVLNYIENSCSKEDLVFLYTEFGTSTAFATNLKYVSCDFFNILRFIFRKLTWVAYRKELKRITAFFSEIPFYIGEDEAKSLAKLVIGEVVFNKFLSFFTKKCKIYYSGAIIPSAEKFMNLHNSSELQHGVIHSEHFDYSNVPSVRNRLIVHNKAYLKLLTNLSFSGVVETGDFEKEAILSFNSYNVVIFTQPAKEFEHFINNIPKKFFYEMGVYIQKHPRDYNSYQIPEDRFVYVEDVSCVNFPVLFSSSVIEKFCKVNKKVYIIELKIRGSKVQGMLDVYRALYPDFDYDIIENIGDLR</sequence>
<proteinExistence type="predicted"/>
<dbReference type="HOGENOM" id="CLU_725396_0_0_6"/>
<dbReference type="AlphaFoldDB" id="Q0HWW3"/>
<dbReference type="KEGG" id="shm:Shewmr7_1393"/>
<name>Q0HWW3_SHESR</name>
<organism evidence="1">
    <name type="scientific">Shewanella sp. (strain MR-7)</name>
    <dbReference type="NCBI Taxonomy" id="60481"/>
    <lineage>
        <taxon>Bacteria</taxon>
        <taxon>Pseudomonadati</taxon>
        <taxon>Pseudomonadota</taxon>
        <taxon>Gammaproteobacteria</taxon>
        <taxon>Alteromonadales</taxon>
        <taxon>Shewanellaceae</taxon>
        <taxon>Shewanella</taxon>
    </lineage>
</organism>